<name>A0A097EHS4_9SPHN</name>
<evidence type="ECO:0000313" key="2">
    <source>
        <dbReference type="EMBL" id="AIT07116.1"/>
    </source>
</evidence>
<proteinExistence type="predicted"/>
<protein>
    <submittedName>
        <fullName evidence="2">MarR family transcriptional regulator</fullName>
    </submittedName>
</protein>
<dbReference type="STRING" id="1549858.MC45_12880"/>
<dbReference type="HOGENOM" id="CLU_083287_18_5_5"/>
<dbReference type="PANTHER" id="PTHR33164">
    <property type="entry name" value="TRANSCRIPTIONAL REGULATOR, MARR FAMILY"/>
    <property type="match status" value="1"/>
</dbReference>
<dbReference type="InterPro" id="IPR000835">
    <property type="entry name" value="HTH_MarR-typ"/>
</dbReference>
<dbReference type="Pfam" id="PF01047">
    <property type="entry name" value="MarR"/>
    <property type="match status" value="1"/>
</dbReference>
<dbReference type="AlphaFoldDB" id="A0A097EHS4"/>
<reference evidence="2 3" key="1">
    <citation type="submission" date="2014-09" db="EMBL/GenBank/DDBJ databases">
        <title>Using Illumina technology Improving SMRT sequencing Genome Assembly by RASTools.</title>
        <authorList>
            <person name="Zhou Y."/>
            <person name="Ma T."/>
            <person name="Liu T."/>
        </authorList>
    </citation>
    <scope>NUCLEOTIDE SEQUENCE [LARGE SCALE GENOMIC DNA]</scope>
    <source>
        <strain evidence="2 3">ATCC 55669</strain>
    </source>
</reference>
<dbReference type="GO" id="GO:0006950">
    <property type="term" value="P:response to stress"/>
    <property type="evidence" value="ECO:0007669"/>
    <property type="project" value="TreeGrafter"/>
</dbReference>
<evidence type="ECO:0000313" key="3">
    <source>
        <dbReference type="Proteomes" id="UP000033200"/>
    </source>
</evidence>
<dbReference type="InterPro" id="IPR036390">
    <property type="entry name" value="WH_DNA-bd_sf"/>
</dbReference>
<accession>A0A097EHS4</accession>
<dbReference type="RefSeq" id="WP_038663843.1">
    <property type="nucleotide sequence ID" value="NZ_CP009571.1"/>
</dbReference>
<organism evidence="2 3">
    <name type="scientific">Sphingomonas taxi</name>
    <dbReference type="NCBI Taxonomy" id="1549858"/>
    <lineage>
        <taxon>Bacteria</taxon>
        <taxon>Pseudomonadati</taxon>
        <taxon>Pseudomonadota</taxon>
        <taxon>Alphaproteobacteria</taxon>
        <taxon>Sphingomonadales</taxon>
        <taxon>Sphingomonadaceae</taxon>
        <taxon>Sphingomonas</taxon>
    </lineage>
</organism>
<keyword evidence="3" id="KW-1185">Reference proteome</keyword>
<feature type="domain" description="HTH marR-type" evidence="1">
    <location>
        <begin position="12"/>
        <end position="145"/>
    </location>
</feature>
<dbReference type="SMART" id="SM00347">
    <property type="entry name" value="HTH_MARR"/>
    <property type="match status" value="1"/>
</dbReference>
<dbReference type="Gene3D" id="1.10.10.10">
    <property type="entry name" value="Winged helix-like DNA-binding domain superfamily/Winged helix DNA-binding domain"/>
    <property type="match status" value="1"/>
</dbReference>
<dbReference type="PROSITE" id="PS50995">
    <property type="entry name" value="HTH_MARR_2"/>
    <property type="match status" value="1"/>
</dbReference>
<dbReference type="SUPFAM" id="SSF46785">
    <property type="entry name" value="Winged helix' DNA-binding domain"/>
    <property type="match status" value="1"/>
</dbReference>
<dbReference type="InterPro" id="IPR039422">
    <property type="entry name" value="MarR/SlyA-like"/>
</dbReference>
<dbReference type="PANTHER" id="PTHR33164:SF43">
    <property type="entry name" value="HTH-TYPE TRANSCRIPTIONAL REPRESSOR YETL"/>
    <property type="match status" value="1"/>
</dbReference>
<dbReference type="KEGG" id="stax:MC45_12880"/>
<evidence type="ECO:0000259" key="1">
    <source>
        <dbReference type="PROSITE" id="PS50995"/>
    </source>
</evidence>
<dbReference type="Proteomes" id="UP000033200">
    <property type="component" value="Chromosome"/>
</dbReference>
<dbReference type="eggNOG" id="COG1846">
    <property type="taxonomic scope" value="Bacteria"/>
</dbReference>
<dbReference type="GO" id="GO:0003700">
    <property type="term" value="F:DNA-binding transcription factor activity"/>
    <property type="evidence" value="ECO:0007669"/>
    <property type="project" value="InterPro"/>
</dbReference>
<gene>
    <name evidence="2" type="ORF">MC45_12880</name>
</gene>
<dbReference type="EMBL" id="CP009571">
    <property type="protein sequence ID" value="AIT07116.1"/>
    <property type="molecule type" value="Genomic_DNA"/>
</dbReference>
<sequence length="157" mass="17854">MDYYSESNFTPENSIGYLLRRSEQLGAAVLEPIFVAAGITKTQWSALAALHFNRASTCAEIARDLCHDKGATTRLVDTLEERGWVMRDRDGGEDRRVVRLTLTPAGEHIAGTVRDAVIRVWNHWLSDWEERDITDLIRLLQRLRDTVQQTPDEGVFA</sequence>
<dbReference type="InterPro" id="IPR036388">
    <property type="entry name" value="WH-like_DNA-bd_sf"/>
</dbReference>